<dbReference type="CDD" id="cd00449">
    <property type="entry name" value="PLPDE_IV"/>
    <property type="match status" value="1"/>
</dbReference>
<comment type="similarity">
    <text evidence="2">Belongs to the class-IV pyridoxal-phosphate-dependent aminotransferase family.</text>
</comment>
<dbReference type="SUPFAM" id="SSF56752">
    <property type="entry name" value="D-aminoacid aminotransferase-like PLP-dependent enzymes"/>
    <property type="match status" value="1"/>
</dbReference>
<dbReference type="Gene3D" id="3.20.10.10">
    <property type="entry name" value="D-amino Acid Aminotransferase, subunit A, domain 2"/>
    <property type="match status" value="1"/>
</dbReference>
<name>A0A6J4R6R7_9ACTN</name>
<proteinExistence type="inferred from homology"/>
<dbReference type="FunFam" id="3.20.10.10:FF:000002">
    <property type="entry name" value="D-alanine aminotransferase"/>
    <property type="match status" value="1"/>
</dbReference>
<accession>A0A6J4R6R7</accession>
<dbReference type="GO" id="GO:0008696">
    <property type="term" value="F:4-amino-4-deoxychorismate lyase activity"/>
    <property type="evidence" value="ECO:0007669"/>
    <property type="project" value="UniProtKB-EC"/>
</dbReference>
<evidence type="ECO:0000313" key="4">
    <source>
        <dbReference type="EMBL" id="CAA9465712.1"/>
    </source>
</evidence>
<organism evidence="4">
    <name type="scientific">uncultured Rubrobacteraceae bacterium</name>
    <dbReference type="NCBI Taxonomy" id="349277"/>
    <lineage>
        <taxon>Bacteria</taxon>
        <taxon>Bacillati</taxon>
        <taxon>Actinomycetota</taxon>
        <taxon>Rubrobacteria</taxon>
        <taxon>Rubrobacterales</taxon>
        <taxon>Rubrobacteraceae</taxon>
        <taxon>environmental samples</taxon>
    </lineage>
</organism>
<sequence>MVGRAKLLWVNDGLVPVDEAALDPRDRGFTLGDGLFETIRARGGHLLRINLHLDRLRAGAGQIGLSRVPDDETLSGAIRTTLEANGLSDAAVRLTVSRGVPANRGLSPNPEPAPSLVVHAQPFAGYPAELYSRGMQAATSRIPRNEHSPLARIKALSYLDNVLARREADASGVDEALMLNTAGHLACASAANLFLASGETLLTPDSESGVLPGTVRGLVLTELAAQMALTAVERPVRSEELAKADEAFLTSALLGVMPLTEVDGLPVGTGIPGPISSGLRAELEETL</sequence>
<dbReference type="PANTHER" id="PTHR42743:SF2">
    <property type="entry name" value="AMINODEOXYCHORISMATE LYASE"/>
    <property type="match status" value="1"/>
</dbReference>
<keyword evidence="3" id="KW-0663">Pyridoxal phosphate</keyword>
<evidence type="ECO:0000256" key="2">
    <source>
        <dbReference type="ARBA" id="ARBA00009320"/>
    </source>
</evidence>
<dbReference type="AlphaFoldDB" id="A0A6J4R6R7"/>
<dbReference type="InterPro" id="IPR001544">
    <property type="entry name" value="Aminotrans_IV"/>
</dbReference>
<dbReference type="PANTHER" id="PTHR42743">
    <property type="entry name" value="AMINO-ACID AMINOTRANSFERASE"/>
    <property type="match status" value="1"/>
</dbReference>
<dbReference type="GO" id="GO:0008153">
    <property type="term" value="P:4-aminobenzoate biosynthetic process"/>
    <property type="evidence" value="ECO:0007669"/>
    <property type="project" value="TreeGrafter"/>
</dbReference>
<dbReference type="Pfam" id="PF01063">
    <property type="entry name" value="Aminotran_4"/>
    <property type="match status" value="1"/>
</dbReference>
<dbReference type="EC" id="4.1.3.38" evidence="4"/>
<dbReference type="InterPro" id="IPR036038">
    <property type="entry name" value="Aminotransferase-like"/>
</dbReference>
<dbReference type="InterPro" id="IPR050571">
    <property type="entry name" value="Class-IV_PLP-Dep_Aminotrnsfr"/>
</dbReference>
<keyword evidence="4" id="KW-0456">Lyase</keyword>
<evidence type="ECO:0000256" key="1">
    <source>
        <dbReference type="ARBA" id="ARBA00001933"/>
    </source>
</evidence>
<dbReference type="EMBL" id="CADCVF010000070">
    <property type="protein sequence ID" value="CAA9465712.1"/>
    <property type="molecule type" value="Genomic_DNA"/>
</dbReference>
<dbReference type="GO" id="GO:0005829">
    <property type="term" value="C:cytosol"/>
    <property type="evidence" value="ECO:0007669"/>
    <property type="project" value="TreeGrafter"/>
</dbReference>
<protein>
    <submittedName>
        <fullName evidence="4">Aminodeoxychorismate lyase</fullName>
        <ecNumber evidence="4">4.1.3.38</ecNumber>
    </submittedName>
</protein>
<gene>
    <name evidence="4" type="ORF">AVDCRST_MAG58-3447</name>
</gene>
<reference evidence="4" key="1">
    <citation type="submission" date="2020-02" db="EMBL/GenBank/DDBJ databases">
        <authorList>
            <person name="Meier V. D."/>
        </authorList>
    </citation>
    <scope>NUCLEOTIDE SEQUENCE</scope>
    <source>
        <strain evidence="4">AVDCRST_MAG58</strain>
    </source>
</reference>
<dbReference type="InterPro" id="IPR043132">
    <property type="entry name" value="BCAT-like_C"/>
</dbReference>
<dbReference type="InterPro" id="IPR043131">
    <property type="entry name" value="BCAT-like_N"/>
</dbReference>
<comment type="cofactor">
    <cofactor evidence="1">
        <name>pyridoxal 5'-phosphate</name>
        <dbReference type="ChEBI" id="CHEBI:597326"/>
    </cofactor>
</comment>
<evidence type="ECO:0000256" key="3">
    <source>
        <dbReference type="ARBA" id="ARBA00022898"/>
    </source>
</evidence>
<dbReference type="Gene3D" id="3.30.470.10">
    <property type="match status" value="1"/>
</dbReference>